<evidence type="ECO:0000313" key="1">
    <source>
        <dbReference type="EMBL" id="GFO14883.1"/>
    </source>
</evidence>
<dbReference type="AlphaFoldDB" id="A0AAV4B6W4"/>
<comment type="caution">
    <text evidence="1">The sequence shown here is derived from an EMBL/GenBank/DDBJ whole genome shotgun (WGS) entry which is preliminary data.</text>
</comment>
<sequence length="142" mass="16461">MCEMVEELPNMEHSVKDDVKYSLVYIAGYVIRKDKEVVEDSCSYFEKFGAFTLSLSRGGSSSGRRDSACQWTIFCYMMFQSVWEKVCRNSLSEIVMEISQYYGFKMEKHHCFALSNILFNNLCNITNLPSDKEPKQKVLKLS</sequence>
<dbReference type="Proteomes" id="UP000735302">
    <property type="component" value="Unassembled WGS sequence"/>
</dbReference>
<keyword evidence="2" id="KW-1185">Reference proteome</keyword>
<proteinExistence type="predicted"/>
<accession>A0AAV4B6W4</accession>
<reference evidence="1 2" key="1">
    <citation type="journal article" date="2021" name="Elife">
        <title>Chloroplast acquisition without the gene transfer in kleptoplastic sea slugs, Plakobranchus ocellatus.</title>
        <authorList>
            <person name="Maeda T."/>
            <person name="Takahashi S."/>
            <person name="Yoshida T."/>
            <person name="Shimamura S."/>
            <person name="Takaki Y."/>
            <person name="Nagai Y."/>
            <person name="Toyoda A."/>
            <person name="Suzuki Y."/>
            <person name="Arimoto A."/>
            <person name="Ishii H."/>
            <person name="Satoh N."/>
            <person name="Nishiyama T."/>
            <person name="Hasebe M."/>
            <person name="Maruyama T."/>
            <person name="Minagawa J."/>
            <person name="Obokata J."/>
            <person name="Shigenobu S."/>
        </authorList>
    </citation>
    <scope>NUCLEOTIDE SEQUENCE [LARGE SCALE GENOMIC DNA]</scope>
</reference>
<protein>
    <submittedName>
        <fullName evidence="1">Group XV phospholipase a2</fullName>
    </submittedName>
</protein>
<gene>
    <name evidence="1" type="ORF">PoB_004138800</name>
</gene>
<evidence type="ECO:0000313" key="2">
    <source>
        <dbReference type="Proteomes" id="UP000735302"/>
    </source>
</evidence>
<organism evidence="1 2">
    <name type="scientific">Plakobranchus ocellatus</name>
    <dbReference type="NCBI Taxonomy" id="259542"/>
    <lineage>
        <taxon>Eukaryota</taxon>
        <taxon>Metazoa</taxon>
        <taxon>Spiralia</taxon>
        <taxon>Lophotrochozoa</taxon>
        <taxon>Mollusca</taxon>
        <taxon>Gastropoda</taxon>
        <taxon>Heterobranchia</taxon>
        <taxon>Euthyneura</taxon>
        <taxon>Panpulmonata</taxon>
        <taxon>Sacoglossa</taxon>
        <taxon>Placobranchoidea</taxon>
        <taxon>Plakobranchidae</taxon>
        <taxon>Plakobranchus</taxon>
    </lineage>
</organism>
<dbReference type="EMBL" id="BLXT01004580">
    <property type="protein sequence ID" value="GFO14883.1"/>
    <property type="molecule type" value="Genomic_DNA"/>
</dbReference>
<name>A0AAV4B6W4_9GAST</name>